<evidence type="ECO:0000313" key="8">
    <source>
        <dbReference type="EMBL" id="TGD73006.1"/>
    </source>
</evidence>
<dbReference type="InterPro" id="IPR036188">
    <property type="entry name" value="FAD/NAD-bd_sf"/>
</dbReference>
<name>A0A4Z0M0M7_9GAMM</name>
<dbReference type="SUPFAM" id="SSF51905">
    <property type="entry name" value="FAD/NAD(P)-binding domain"/>
    <property type="match status" value="1"/>
</dbReference>
<dbReference type="PANTHER" id="PTHR43429">
    <property type="entry name" value="PYRIDINE NUCLEOTIDE-DISULFIDE OXIDOREDUCTASE DOMAIN-CONTAINING"/>
    <property type="match status" value="1"/>
</dbReference>
<dbReference type="InterPro" id="IPR023753">
    <property type="entry name" value="FAD/NAD-binding_dom"/>
</dbReference>
<keyword evidence="9" id="KW-1185">Reference proteome</keyword>
<evidence type="ECO:0000256" key="4">
    <source>
        <dbReference type="ARBA" id="ARBA00022827"/>
    </source>
</evidence>
<accession>A0A4Z0M0M7</accession>
<dbReference type="PRINTS" id="PR00411">
    <property type="entry name" value="PNDRDTASEI"/>
</dbReference>
<dbReference type="Pfam" id="PF07992">
    <property type="entry name" value="Pyr_redox_2"/>
    <property type="match status" value="1"/>
</dbReference>
<evidence type="ECO:0000256" key="3">
    <source>
        <dbReference type="ARBA" id="ARBA00022630"/>
    </source>
</evidence>
<sequence length="441" mass="46839">MPRHRPRTTTAPPAARIPRRPETGDMRRKLVIVGAGMAAAYVLQELAQLEHDLDVTVIGDETEACYNRVLLSNVLAGENSEADLAMLEPAMLEPAMPETDSPETDSPGTVQFVTGTRVSAIDTDARTARCADGSEHPFDALVFATGAGVARPGVDCSGIIGVEVFRTLRDARELRALPARGRRALVVGAGLLGLEAAHGLNELGFDTRVLHRNPVIMNRQLDTEGGAQLQRDLEARGIHFDLGVQIAGVAADDNGRLCGVTLDNGERLPADLLLFATGITPNIELAAQAGIATARGIRVDERLRTSAPGVYALGECSQFGEHCFGLVAPIREQAAVLAAQLAGVQHPPFCLQDYPTQLKISGVEIYRAGELDDAAEQLVLRGNGVYRRLVLRDNRLVGAVLVGDKRGGTWYSELISGGGEIGALRAGLIFGRDVSEALAAA</sequence>
<dbReference type="Pfam" id="PF18267">
    <property type="entry name" value="Rubredoxin_C"/>
    <property type="match status" value="1"/>
</dbReference>
<proteinExistence type="inferred from homology"/>
<keyword evidence="3" id="KW-0285">Flavoprotein</keyword>
<dbReference type="AlphaFoldDB" id="A0A4Z0M0M7"/>
<dbReference type="Gene3D" id="3.50.50.60">
    <property type="entry name" value="FAD/NAD(P)-binding domain"/>
    <property type="match status" value="2"/>
</dbReference>
<dbReference type="Proteomes" id="UP000298050">
    <property type="component" value="Unassembled WGS sequence"/>
</dbReference>
<feature type="domain" description="FAD/NAD(P)-binding" evidence="6">
    <location>
        <begin position="29"/>
        <end position="317"/>
    </location>
</feature>
<feature type="domain" description="NADH-rubredoxin oxidoreductase C-terminal" evidence="7">
    <location>
        <begin position="356"/>
        <end position="416"/>
    </location>
</feature>
<evidence type="ECO:0000256" key="2">
    <source>
        <dbReference type="ARBA" id="ARBA00006442"/>
    </source>
</evidence>
<dbReference type="InterPro" id="IPR041575">
    <property type="entry name" value="Rubredoxin_C"/>
</dbReference>
<evidence type="ECO:0000259" key="6">
    <source>
        <dbReference type="Pfam" id="PF07992"/>
    </source>
</evidence>
<dbReference type="Gene3D" id="3.30.390.30">
    <property type="match status" value="1"/>
</dbReference>
<comment type="similarity">
    <text evidence="2">Belongs to the FAD-dependent oxidoreductase family.</text>
</comment>
<organism evidence="8 9">
    <name type="scientific">Mangrovimicrobium sediminis</name>
    <dbReference type="NCBI Taxonomy" id="2562682"/>
    <lineage>
        <taxon>Bacteria</taxon>
        <taxon>Pseudomonadati</taxon>
        <taxon>Pseudomonadota</taxon>
        <taxon>Gammaproteobacteria</taxon>
        <taxon>Cellvibrionales</taxon>
        <taxon>Halieaceae</taxon>
        <taxon>Mangrovimicrobium</taxon>
    </lineage>
</organism>
<dbReference type="GO" id="GO:0016491">
    <property type="term" value="F:oxidoreductase activity"/>
    <property type="evidence" value="ECO:0007669"/>
    <property type="project" value="InterPro"/>
</dbReference>
<dbReference type="OrthoDB" id="9768666at2"/>
<dbReference type="InterPro" id="IPR050260">
    <property type="entry name" value="FAD-bd_OxRdtase"/>
</dbReference>
<comment type="cofactor">
    <cofactor evidence="1">
        <name>FAD</name>
        <dbReference type="ChEBI" id="CHEBI:57692"/>
    </cofactor>
</comment>
<comment type="caution">
    <text evidence="8">The sequence shown here is derived from an EMBL/GenBank/DDBJ whole genome shotgun (WGS) entry which is preliminary data.</text>
</comment>
<evidence type="ECO:0000256" key="5">
    <source>
        <dbReference type="SAM" id="MobiDB-lite"/>
    </source>
</evidence>
<keyword evidence="4" id="KW-0274">FAD</keyword>
<evidence type="ECO:0000313" key="9">
    <source>
        <dbReference type="Proteomes" id="UP000298050"/>
    </source>
</evidence>
<reference evidence="8 9" key="1">
    <citation type="submission" date="2019-04" db="EMBL/GenBank/DDBJ databases">
        <title>Taxonomy of novel Haliea sp. from mangrove soil of West Coast of India.</title>
        <authorList>
            <person name="Verma A."/>
            <person name="Kumar P."/>
            <person name="Krishnamurthi S."/>
        </authorList>
    </citation>
    <scope>NUCLEOTIDE SEQUENCE [LARGE SCALE GENOMIC DNA]</scope>
    <source>
        <strain evidence="8 9">SAOS-164</strain>
    </source>
</reference>
<feature type="region of interest" description="Disordered" evidence="5">
    <location>
        <begin position="1"/>
        <end position="23"/>
    </location>
</feature>
<dbReference type="InterPro" id="IPR016156">
    <property type="entry name" value="FAD/NAD-linked_Rdtase_dimer_sf"/>
</dbReference>
<gene>
    <name evidence="8" type="ORF">E4634_12020</name>
</gene>
<evidence type="ECO:0000256" key="1">
    <source>
        <dbReference type="ARBA" id="ARBA00001974"/>
    </source>
</evidence>
<dbReference type="PRINTS" id="PR00368">
    <property type="entry name" value="FADPNR"/>
</dbReference>
<dbReference type="PANTHER" id="PTHR43429:SF3">
    <property type="entry name" value="NITRITE REDUCTASE [NAD(P)H]"/>
    <property type="match status" value="1"/>
</dbReference>
<dbReference type="EMBL" id="SRLE01000008">
    <property type="protein sequence ID" value="TGD73006.1"/>
    <property type="molecule type" value="Genomic_DNA"/>
</dbReference>
<protein>
    <submittedName>
        <fullName evidence="8">NAD(P)/FAD-dependent oxidoreductase</fullName>
    </submittedName>
</protein>
<evidence type="ECO:0000259" key="7">
    <source>
        <dbReference type="Pfam" id="PF18267"/>
    </source>
</evidence>